<dbReference type="PANTHER" id="PTHR45749:SF21">
    <property type="entry name" value="DUF4371 DOMAIN-CONTAINING PROTEIN"/>
    <property type="match status" value="1"/>
</dbReference>
<feature type="signal peptide" evidence="1">
    <location>
        <begin position="1"/>
        <end position="24"/>
    </location>
</feature>
<dbReference type="Proteomes" id="UP001159363">
    <property type="component" value="Chromosome 12"/>
</dbReference>
<sequence length="277" mass="30516">MENACSALMTIFTTLRFLCQQGLSIQGHEDGQCYDGASAMSGKFKGLQKIVADLQQKAIYVHCAAHSLNLAVPDCLHHLPCMRDIMNLAKDLINTVRESPKRILHMLGRGGEGRGEQPLMANAINNLLGTYTPHHTTPTDCLSSFTRFSLPQLTSHVSKSAFTVFLHDSILFTGLLKNNYTPTAPLDQPQEGGCKDTMLFARLPCIRCKQVHTVRYDLRSVAYSCWHWGGWVMQLACWMRNGCWRSKTAPKGCCARTANAGGPWQAGVAADAESRTG</sequence>
<organism evidence="2 3">
    <name type="scientific">Dryococelus australis</name>
    <dbReference type="NCBI Taxonomy" id="614101"/>
    <lineage>
        <taxon>Eukaryota</taxon>
        <taxon>Metazoa</taxon>
        <taxon>Ecdysozoa</taxon>
        <taxon>Arthropoda</taxon>
        <taxon>Hexapoda</taxon>
        <taxon>Insecta</taxon>
        <taxon>Pterygota</taxon>
        <taxon>Neoptera</taxon>
        <taxon>Polyneoptera</taxon>
        <taxon>Phasmatodea</taxon>
        <taxon>Verophasmatodea</taxon>
        <taxon>Anareolatae</taxon>
        <taxon>Phasmatidae</taxon>
        <taxon>Eurycanthinae</taxon>
        <taxon>Dryococelus</taxon>
    </lineage>
</organism>
<protein>
    <recommendedName>
        <fullName evidence="4">DUF4371 domain-containing protein</fullName>
    </recommendedName>
</protein>
<keyword evidence="1" id="KW-0732">Signal</keyword>
<proteinExistence type="predicted"/>
<gene>
    <name evidence="2" type="ORF">PR048_028558</name>
</gene>
<reference evidence="2 3" key="1">
    <citation type="submission" date="2023-02" db="EMBL/GenBank/DDBJ databases">
        <title>LHISI_Scaffold_Assembly.</title>
        <authorList>
            <person name="Stuart O.P."/>
            <person name="Cleave R."/>
            <person name="Magrath M.J.L."/>
            <person name="Mikheyev A.S."/>
        </authorList>
    </citation>
    <scope>NUCLEOTIDE SEQUENCE [LARGE SCALE GENOMIC DNA]</scope>
    <source>
        <strain evidence="2">Daus_M_001</strain>
        <tissue evidence="2">Leg muscle</tissue>
    </source>
</reference>
<dbReference type="PANTHER" id="PTHR45749">
    <property type="match status" value="1"/>
</dbReference>
<evidence type="ECO:0008006" key="4">
    <source>
        <dbReference type="Google" id="ProtNLM"/>
    </source>
</evidence>
<evidence type="ECO:0000313" key="3">
    <source>
        <dbReference type="Proteomes" id="UP001159363"/>
    </source>
</evidence>
<feature type="chain" id="PRO_5045875417" description="DUF4371 domain-containing protein" evidence="1">
    <location>
        <begin position="25"/>
        <end position="277"/>
    </location>
</feature>
<name>A0ABQ9GBL0_9NEOP</name>
<dbReference type="EMBL" id="JARBHB010000013">
    <property type="protein sequence ID" value="KAJ8869567.1"/>
    <property type="molecule type" value="Genomic_DNA"/>
</dbReference>
<evidence type="ECO:0000313" key="2">
    <source>
        <dbReference type="EMBL" id="KAJ8869567.1"/>
    </source>
</evidence>
<keyword evidence="3" id="KW-1185">Reference proteome</keyword>
<comment type="caution">
    <text evidence="2">The sequence shown here is derived from an EMBL/GenBank/DDBJ whole genome shotgun (WGS) entry which is preliminary data.</text>
</comment>
<accession>A0ABQ9GBL0</accession>
<evidence type="ECO:0000256" key="1">
    <source>
        <dbReference type="SAM" id="SignalP"/>
    </source>
</evidence>